<evidence type="ECO:0000259" key="7">
    <source>
        <dbReference type="PROSITE" id="PS50112"/>
    </source>
</evidence>
<gene>
    <name evidence="9" type="ORF">AAE02nite_21710</name>
</gene>
<proteinExistence type="predicted"/>
<dbReference type="InterPro" id="IPR000014">
    <property type="entry name" value="PAS"/>
</dbReference>
<dbReference type="InterPro" id="IPR005467">
    <property type="entry name" value="His_kinase_dom"/>
</dbReference>
<evidence type="ECO:0000313" key="10">
    <source>
        <dbReference type="Proteomes" id="UP000321532"/>
    </source>
</evidence>
<dbReference type="NCBIfam" id="TIGR00229">
    <property type="entry name" value="sensory_box"/>
    <property type="match status" value="2"/>
</dbReference>
<feature type="domain" description="Histidine kinase" evidence="6">
    <location>
        <begin position="476"/>
        <end position="692"/>
    </location>
</feature>
<evidence type="ECO:0000256" key="3">
    <source>
        <dbReference type="ARBA" id="ARBA00022553"/>
    </source>
</evidence>
<keyword evidence="5" id="KW-0418">Kinase</keyword>
<evidence type="ECO:0000256" key="4">
    <source>
        <dbReference type="ARBA" id="ARBA00022679"/>
    </source>
</evidence>
<dbReference type="Pfam" id="PF13426">
    <property type="entry name" value="PAS_9"/>
    <property type="match status" value="2"/>
</dbReference>
<dbReference type="AlphaFoldDB" id="A0A512AYB4"/>
<dbReference type="SUPFAM" id="SSF47384">
    <property type="entry name" value="Homodimeric domain of signal transducing histidine kinase"/>
    <property type="match status" value="1"/>
</dbReference>
<sequence length="698" mass="79203">MQPSLGWQSAEVIGEDIRSYIHEEDIAFFEMALAAAYSRGTTETFTYRVRACNGQWRWLTSELINLLTLQAVQGFILRSRDVTENVEAAAKIKEKEAYYESLFHNNPDSVSLLNSEGIIEDANESTCQIFGYTKAEIINRHFASFILPESVVAATQAFEKAWAGIPSWIRGKAKHKNGTQLELSLTIIPIIHQSKVIKVQEISQDITQIIRAHKLIKDQAEAQSSIFESVNEGFLTLDKNYYITYINQVCAAFLTQRKEAVLNKPLFRIYPNLVSSLFFRKCKEVEQTGKPVHFQEYFPLTKVTLDFDIYPTKKGFAVHFLDVSEKIAQQENFEKLFFVASKVSNGVLILQADFAIEWANESFLKVLDISLPEVKGKRVSEILGENNVNLATIFEIGQKMQSGIAFSEDISFTKKNEQQIWLHVDITPAVDESGKIKGYFLILSDVSELKEAELSLQRQARDLFIKNQDFQQFTYIISHNLRAPVANALGYTDLLTKVDKNEPVYDELVDKLRTSVTRLDEVIKDINTILTFRDRDKPAEKQLVSVAGVYLQARESLQEALTECGALVVEELDENCMLYANKGYLYSIIYNLISNAISYRAISRQLHLLIKVIKTRNGEIVLRISDNGSGMDLDKVKGQLFKLYKRFNTKVEGKGMGLFLVKYQVEALNGTIVVESQVDEGTIFTITFRADDSQSISN</sequence>
<dbReference type="PRINTS" id="PR00344">
    <property type="entry name" value="BCTRLSENSOR"/>
</dbReference>
<dbReference type="PROSITE" id="PS50109">
    <property type="entry name" value="HIS_KIN"/>
    <property type="match status" value="1"/>
</dbReference>
<dbReference type="InterPro" id="IPR013656">
    <property type="entry name" value="PAS_4"/>
</dbReference>
<dbReference type="InterPro" id="IPR001610">
    <property type="entry name" value="PAC"/>
</dbReference>
<dbReference type="InterPro" id="IPR004358">
    <property type="entry name" value="Sig_transdc_His_kin-like_C"/>
</dbReference>
<dbReference type="InterPro" id="IPR003661">
    <property type="entry name" value="HisK_dim/P_dom"/>
</dbReference>
<dbReference type="InterPro" id="IPR035965">
    <property type="entry name" value="PAS-like_dom_sf"/>
</dbReference>
<dbReference type="PANTHER" id="PTHR43304">
    <property type="entry name" value="PHYTOCHROME-LIKE PROTEIN CPH1"/>
    <property type="match status" value="1"/>
</dbReference>
<dbReference type="SMART" id="SM00388">
    <property type="entry name" value="HisKA"/>
    <property type="match status" value="1"/>
</dbReference>
<dbReference type="Gene3D" id="3.30.565.10">
    <property type="entry name" value="Histidine kinase-like ATPase, C-terminal domain"/>
    <property type="match status" value="1"/>
</dbReference>
<dbReference type="PROSITE" id="PS50113">
    <property type="entry name" value="PAC"/>
    <property type="match status" value="1"/>
</dbReference>
<dbReference type="InterPro" id="IPR013655">
    <property type="entry name" value="PAS_fold_3"/>
</dbReference>
<dbReference type="CDD" id="cd00130">
    <property type="entry name" value="PAS"/>
    <property type="match status" value="2"/>
</dbReference>
<feature type="domain" description="PAS" evidence="7">
    <location>
        <begin position="95"/>
        <end position="161"/>
    </location>
</feature>
<reference evidence="9 10" key="1">
    <citation type="submission" date="2019-07" db="EMBL/GenBank/DDBJ databases">
        <title>Whole genome shotgun sequence of Adhaeribacter aerolatus NBRC 106133.</title>
        <authorList>
            <person name="Hosoyama A."/>
            <person name="Uohara A."/>
            <person name="Ohji S."/>
            <person name="Ichikawa N."/>
        </authorList>
    </citation>
    <scope>NUCLEOTIDE SEQUENCE [LARGE SCALE GENOMIC DNA]</scope>
    <source>
        <strain evidence="9 10">NBRC 106133</strain>
    </source>
</reference>
<dbReference type="Pfam" id="PF00512">
    <property type="entry name" value="HisKA"/>
    <property type="match status" value="1"/>
</dbReference>
<dbReference type="CDD" id="cd00075">
    <property type="entry name" value="HATPase"/>
    <property type="match status" value="1"/>
</dbReference>
<dbReference type="Proteomes" id="UP000321532">
    <property type="component" value="Unassembled WGS sequence"/>
</dbReference>
<dbReference type="PANTHER" id="PTHR43304:SF1">
    <property type="entry name" value="PAC DOMAIN-CONTAINING PROTEIN"/>
    <property type="match status" value="1"/>
</dbReference>
<dbReference type="SMART" id="SM00091">
    <property type="entry name" value="PAS"/>
    <property type="match status" value="3"/>
</dbReference>
<name>A0A512AYB4_9BACT</name>
<evidence type="ECO:0000259" key="6">
    <source>
        <dbReference type="PROSITE" id="PS50109"/>
    </source>
</evidence>
<comment type="caution">
    <text evidence="9">The sequence shown here is derived from an EMBL/GenBank/DDBJ whole genome shotgun (WGS) entry which is preliminary data.</text>
</comment>
<keyword evidence="3" id="KW-0597">Phosphoprotein</keyword>
<dbReference type="Pfam" id="PF02518">
    <property type="entry name" value="HATPase_c"/>
    <property type="match status" value="1"/>
</dbReference>
<dbReference type="InterPro" id="IPR036097">
    <property type="entry name" value="HisK_dim/P_sf"/>
</dbReference>
<dbReference type="InterPro" id="IPR003594">
    <property type="entry name" value="HATPase_dom"/>
</dbReference>
<protein>
    <recommendedName>
        <fullName evidence="2">histidine kinase</fullName>
        <ecNumber evidence="2">2.7.13.3</ecNumber>
    </recommendedName>
</protein>
<evidence type="ECO:0000256" key="2">
    <source>
        <dbReference type="ARBA" id="ARBA00012438"/>
    </source>
</evidence>
<evidence type="ECO:0000256" key="5">
    <source>
        <dbReference type="ARBA" id="ARBA00022777"/>
    </source>
</evidence>
<dbReference type="SMART" id="SM00086">
    <property type="entry name" value="PAC"/>
    <property type="match status" value="3"/>
</dbReference>
<keyword evidence="10" id="KW-1185">Reference proteome</keyword>
<dbReference type="Gene3D" id="1.10.287.130">
    <property type="match status" value="1"/>
</dbReference>
<dbReference type="SUPFAM" id="SSF55874">
    <property type="entry name" value="ATPase domain of HSP90 chaperone/DNA topoisomerase II/histidine kinase"/>
    <property type="match status" value="1"/>
</dbReference>
<dbReference type="Pfam" id="PF08448">
    <property type="entry name" value="PAS_4"/>
    <property type="match status" value="1"/>
</dbReference>
<dbReference type="InterPro" id="IPR036890">
    <property type="entry name" value="HATPase_C_sf"/>
</dbReference>
<dbReference type="GO" id="GO:0000155">
    <property type="term" value="F:phosphorelay sensor kinase activity"/>
    <property type="evidence" value="ECO:0007669"/>
    <property type="project" value="InterPro"/>
</dbReference>
<feature type="domain" description="PAC" evidence="8">
    <location>
        <begin position="406"/>
        <end position="458"/>
    </location>
</feature>
<evidence type="ECO:0000256" key="1">
    <source>
        <dbReference type="ARBA" id="ARBA00000085"/>
    </source>
</evidence>
<organism evidence="9 10">
    <name type="scientific">Adhaeribacter aerolatus</name>
    <dbReference type="NCBI Taxonomy" id="670289"/>
    <lineage>
        <taxon>Bacteria</taxon>
        <taxon>Pseudomonadati</taxon>
        <taxon>Bacteroidota</taxon>
        <taxon>Cytophagia</taxon>
        <taxon>Cytophagales</taxon>
        <taxon>Hymenobacteraceae</taxon>
        <taxon>Adhaeribacter</taxon>
    </lineage>
</organism>
<dbReference type="EMBL" id="BJYS01000015">
    <property type="protein sequence ID" value="GEO04507.1"/>
    <property type="molecule type" value="Genomic_DNA"/>
</dbReference>
<comment type="catalytic activity">
    <reaction evidence="1">
        <text>ATP + protein L-histidine = ADP + protein N-phospho-L-histidine.</text>
        <dbReference type="EC" id="2.7.13.3"/>
    </reaction>
</comment>
<dbReference type="SMART" id="SM00387">
    <property type="entry name" value="HATPase_c"/>
    <property type="match status" value="1"/>
</dbReference>
<dbReference type="Gene3D" id="3.30.450.20">
    <property type="entry name" value="PAS domain"/>
    <property type="match status" value="4"/>
</dbReference>
<evidence type="ECO:0000259" key="8">
    <source>
        <dbReference type="PROSITE" id="PS50113"/>
    </source>
</evidence>
<dbReference type="InterPro" id="IPR000700">
    <property type="entry name" value="PAS-assoc_C"/>
</dbReference>
<accession>A0A512AYB4</accession>
<keyword evidence="4" id="KW-0808">Transferase</keyword>
<dbReference type="SUPFAM" id="SSF55785">
    <property type="entry name" value="PYP-like sensor domain (PAS domain)"/>
    <property type="match status" value="4"/>
</dbReference>
<dbReference type="PROSITE" id="PS50112">
    <property type="entry name" value="PAS"/>
    <property type="match status" value="2"/>
</dbReference>
<dbReference type="Pfam" id="PF08447">
    <property type="entry name" value="PAS_3"/>
    <property type="match status" value="1"/>
</dbReference>
<dbReference type="EC" id="2.7.13.3" evidence="2"/>
<evidence type="ECO:0000313" key="9">
    <source>
        <dbReference type="EMBL" id="GEO04507.1"/>
    </source>
</evidence>
<dbReference type="InterPro" id="IPR052162">
    <property type="entry name" value="Sensor_kinase/Photoreceptor"/>
</dbReference>
<feature type="domain" description="PAS" evidence="7">
    <location>
        <begin position="1"/>
        <end position="40"/>
    </location>
</feature>